<evidence type="ECO:0000259" key="8">
    <source>
        <dbReference type="PROSITE" id="PS50110"/>
    </source>
</evidence>
<dbReference type="SMART" id="SM00448">
    <property type="entry name" value="REC"/>
    <property type="match status" value="1"/>
</dbReference>
<dbReference type="STRING" id="37625.SAMN05660420_02414"/>
<evidence type="ECO:0000256" key="1">
    <source>
        <dbReference type="ARBA" id="ARBA00000085"/>
    </source>
</evidence>
<dbReference type="PANTHER" id="PTHR43547">
    <property type="entry name" value="TWO-COMPONENT HISTIDINE KINASE"/>
    <property type="match status" value="1"/>
</dbReference>
<evidence type="ECO:0000259" key="7">
    <source>
        <dbReference type="PROSITE" id="PS50109"/>
    </source>
</evidence>
<organism evidence="9 10">
    <name type="scientific">Desulfuromusa kysingii</name>
    <dbReference type="NCBI Taxonomy" id="37625"/>
    <lineage>
        <taxon>Bacteria</taxon>
        <taxon>Pseudomonadati</taxon>
        <taxon>Thermodesulfobacteriota</taxon>
        <taxon>Desulfuromonadia</taxon>
        <taxon>Desulfuromonadales</taxon>
        <taxon>Geopsychrobacteraceae</taxon>
        <taxon>Desulfuromusa</taxon>
    </lineage>
</organism>
<accession>A0A1H4C3S5</accession>
<evidence type="ECO:0000313" key="9">
    <source>
        <dbReference type="EMBL" id="SEA54987.1"/>
    </source>
</evidence>
<dbReference type="PROSITE" id="PS50110">
    <property type="entry name" value="RESPONSE_REGULATORY"/>
    <property type="match status" value="1"/>
</dbReference>
<comment type="catalytic activity">
    <reaction evidence="1">
        <text>ATP + protein L-histidine = ADP + protein N-phospho-L-histidine.</text>
        <dbReference type="EC" id="2.7.13.3"/>
    </reaction>
</comment>
<dbReference type="EMBL" id="FNQN01000007">
    <property type="protein sequence ID" value="SEA54987.1"/>
    <property type="molecule type" value="Genomic_DNA"/>
</dbReference>
<dbReference type="InterPro" id="IPR011006">
    <property type="entry name" value="CheY-like_superfamily"/>
</dbReference>
<dbReference type="SMART" id="SM00065">
    <property type="entry name" value="GAF"/>
    <property type="match status" value="1"/>
</dbReference>
<feature type="modified residue" description="4-aspartylphosphate" evidence="6">
    <location>
        <position position="58"/>
    </location>
</feature>
<dbReference type="SUPFAM" id="SSF47384">
    <property type="entry name" value="Homodimeric domain of signal transducing histidine kinase"/>
    <property type="match status" value="1"/>
</dbReference>
<dbReference type="InterPro" id="IPR036890">
    <property type="entry name" value="HATPase_C_sf"/>
</dbReference>
<evidence type="ECO:0000256" key="3">
    <source>
        <dbReference type="ARBA" id="ARBA00022553"/>
    </source>
</evidence>
<dbReference type="Pfam" id="PF01590">
    <property type="entry name" value="GAF"/>
    <property type="match status" value="1"/>
</dbReference>
<evidence type="ECO:0000256" key="2">
    <source>
        <dbReference type="ARBA" id="ARBA00012438"/>
    </source>
</evidence>
<dbReference type="Gene3D" id="3.30.450.40">
    <property type="match status" value="1"/>
</dbReference>
<dbReference type="Gene3D" id="3.30.565.10">
    <property type="entry name" value="Histidine kinase-like ATPase, C-terminal domain"/>
    <property type="match status" value="1"/>
</dbReference>
<dbReference type="Gene3D" id="1.10.287.130">
    <property type="match status" value="1"/>
</dbReference>
<dbReference type="SMART" id="SM00388">
    <property type="entry name" value="HisKA"/>
    <property type="match status" value="1"/>
</dbReference>
<dbReference type="InterPro" id="IPR029016">
    <property type="entry name" value="GAF-like_dom_sf"/>
</dbReference>
<dbReference type="InterPro" id="IPR003018">
    <property type="entry name" value="GAF"/>
</dbReference>
<dbReference type="SUPFAM" id="SSF52172">
    <property type="entry name" value="CheY-like"/>
    <property type="match status" value="1"/>
</dbReference>
<feature type="domain" description="Histidine kinase" evidence="7">
    <location>
        <begin position="334"/>
        <end position="557"/>
    </location>
</feature>
<dbReference type="SMART" id="SM00387">
    <property type="entry name" value="HATPase_c"/>
    <property type="match status" value="1"/>
</dbReference>
<dbReference type="Pfam" id="PF00072">
    <property type="entry name" value="Response_reg"/>
    <property type="match status" value="1"/>
</dbReference>
<dbReference type="CDD" id="cd00082">
    <property type="entry name" value="HisKA"/>
    <property type="match status" value="1"/>
</dbReference>
<keyword evidence="10" id="KW-1185">Reference proteome</keyword>
<dbReference type="InterPro" id="IPR036097">
    <property type="entry name" value="HisK_dim/P_sf"/>
</dbReference>
<dbReference type="SUPFAM" id="SSF55781">
    <property type="entry name" value="GAF domain-like"/>
    <property type="match status" value="1"/>
</dbReference>
<evidence type="ECO:0000256" key="6">
    <source>
        <dbReference type="PROSITE-ProRule" id="PRU00169"/>
    </source>
</evidence>
<dbReference type="GO" id="GO:0000155">
    <property type="term" value="F:phosphorelay sensor kinase activity"/>
    <property type="evidence" value="ECO:0007669"/>
    <property type="project" value="InterPro"/>
</dbReference>
<dbReference type="InterPro" id="IPR005467">
    <property type="entry name" value="His_kinase_dom"/>
</dbReference>
<keyword evidence="4" id="KW-0808">Transferase</keyword>
<dbReference type="SUPFAM" id="SSF55874">
    <property type="entry name" value="ATPase domain of HSP90 chaperone/DNA topoisomerase II/histidine kinase"/>
    <property type="match status" value="1"/>
</dbReference>
<keyword evidence="3 6" id="KW-0597">Phosphoprotein</keyword>
<gene>
    <name evidence="9" type="ORF">SAMN05660420_02414</name>
</gene>
<evidence type="ECO:0000256" key="5">
    <source>
        <dbReference type="ARBA" id="ARBA00022777"/>
    </source>
</evidence>
<dbReference type="Pfam" id="PF00512">
    <property type="entry name" value="HisKA"/>
    <property type="match status" value="1"/>
</dbReference>
<dbReference type="RefSeq" id="WP_092348815.1">
    <property type="nucleotide sequence ID" value="NZ_FNQN01000007.1"/>
</dbReference>
<proteinExistence type="predicted"/>
<dbReference type="EC" id="2.7.13.3" evidence="2"/>
<keyword evidence="5 9" id="KW-0418">Kinase</keyword>
<dbReference type="Proteomes" id="UP000199409">
    <property type="component" value="Unassembled WGS sequence"/>
</dbReference>
<dbReference type="PANTHER" id="PTHR43547:SF2">
    <property type="entry name" value="HYBRID SIGNAL TRANSDUCTION HISTIDINE KINASE C"/>
    <property type="match status" value="1"/>
</dbReference>
<evidence type="ECO:0000256" key="4">
    <source>
        <dbReference type="ARBA" id="ARBA00022679"/>
    </source>
</evidence>
<evidence type="ECO:0000313" key="10">
    <source>
        <dbReference type="Proteomes" id="UP000199409"/>
    </source>
</evidence>
<reference evidence="9 10" key="1">
    <citation type="submission" date="2016-10" db="EMBL/GenBank/DDBJ databases">
        <authorList>
            <person name="de Groot N.N."/>
        </authorList>
    </citation>
    <scope>NUCLEOTIDE SEQUENCE [LARGE SCALE GENOMIC DNA]</scope>
    <source>
        <strain evidence="9 10">DSM 7343</strain>
    </source>
</reference>
<dbReference type="OrthoDB" id="5342753at2"/>
<dbReference type="PROSITE" id="PS50109">
    <property type="entry name" value="HIS_KIN"/>
    <property type="match status" value="1"/>
</dbReference>
<protein>
    <recommendedName>
        <fullName evidence="2">histidine kinase</fullName>
        <ecNumber evidence="2">2.7.13.3</ecNumber>
    </recommendedName>
</protein>
<feature type="domain" description="Response regulatory" evidence="8">
    <location>
        <begin position="9"/>
        <end position="123"/>
    </location>
</feature>
<dbReference type="AlphaFoldDB" id="A0A1H4C3S5"/>
<dbReference type="InterPro" id="IPR003661">
    <property type="entry name" value="HisK_dim/P_dom"/>
</dbReference>
<dbReference type="Gene3D" id="3.40.50.2300">
    <property type="match status" value="1"/>
</dbReference>
<dbReference type="InterPro" id="IPR003594">
    <property type="entry name" value="HATPase_dom"/>
</dbReference>
<sequence length="565" mass="63264">MTEKSLTPAILLIDDAPLILDLLEDILEPLEYPVLRSESGSGITKMLDQEKVAVVFCDVSLPDIHGVNVLRMIKQHTPEIQVIMISGQQDFDVARQVLRERALDYLVKPFSQEEVLQAAKLGISSYFQAVHQNESRLEAQRRMADLILLKKVGETASSGNGLQELFDQILDSIVHSTGVDVASLMLLKDDGMLHIAAAHGLTPEIVGSVKVASGEGISGHVLATGEAVLVPNIDQDGRFKRLEGGLRYKNQSLLSVPIYVRDEFVGVINVNNKKSGEPFDLEDQNLLVAIANQVSLAMENFELVNNLRQQALELERTNEDLVRVNRARTRLVCNLSHELKTPLTSIMGYIDLSLTFFNKLSEEEVKDNLLQVHGEGKRLERLITGMLRLFSIESEREVWRWKSFGVPWSIADSFQYFNSKMNERNLVAEINIQDDLPEIYGDQEKFGMAFNSLIDNAVKFNRDGGRVKITATVEELEGLEYVHLQVFNDGQTVPIKAHETIFDSYTQLGDIDTEKPHGVGIGLALVKVVVDRMRGDIFLEEVTDEGTCFGLMLPTENTYNRLLNC</sequence>
<dbReference type="Pfam" id="PF02518">
    <property type="entry name" value="HATPase_c"/>
    <property type="match status" value="1"/>
</dbReference>
<name>A0A1H4C3S5_9BACT</name>
<dbReference type="InterPro" id="IPR001789">
    <property type="entry name" value="Sig_transdc_resp-reg_receiver"/>
</dbReference>